<evidence type="ECO:0000259" key="1">
    <source>
        <dbReference type="Pfam" id="PF05118"/>
    </source>
</evidence>
<dbReference type="RefSeq" id="WP_310053562.1">
    <property type="nucleotide sequence ID" value="NZ_JAVDVW010000001.1"/>
</dbReference>
<name>A0ABU1VPE1_9GAMM</name>
<organism evidence="2 3">
    <name type="scientific">Agrilutibacter niabensis</name>
    <dbReference type="NCBI Taxonomy" id="380628"/>
    <lineage>
        <taxon>Bacteria</taxon>
        <taxon>Pseudomonadati</taxon>
        <taxon>Pseudomonadota</taxon>
        <taxon>Gammaproteobacteria</taxon>
        <taxon>Lysobacterales</taxon>
        <taxon>Lysobacteraceae</taxon>
        <taxon>Agrilutibacter</taxon>
    </lineage>
</organism>
<evidence type="ECO:0000313" key="2">
    <source>
        <dbReference type="EMBL" id="MDR7099359.1"/>
    </source>
</evidence>
<accession>A0ABU1VPE1</accession>
<dbReference type="Proteomes" id="UP001267878">
    <property type="component" value="Unassembled WGS sequence"/>
</dbReference>
<evidence type="ECO:0000313" key="3">
    <source>
        <dbReference type="Proteomes" id="UP001267878"/>
    </source>
</evidence>
<sequence>MSAVHDAAGLDLLAGIAAAARGDHGIACLRLMRMDEAGFAALQEDVLRLCGEAQPSHVNDEAHVSHWTRPRGEVAQYSMLNRSGRYEDYSDDHDRSRAGKQFAHGDRYPALAALIKAFPEAVNFRINVLGTRARLSPHQEAPLFALGEGECGVCARFHLPVLTSRGAELLLDDDVLHLHPGEIYFVNHGCVHAARNLDAERRVHMVWDMPLCRAAVSRMFGDEPLPAGLSRCLDEERAVPPLRHERMGAALRLPVAATFGHIVPTFCPSASSDLTATAGRQHTKHGHK</sequence>
<feature type="domain" description="Aspartyl/asparaginy/proline hydroxylase" evidence="1">
    <location>
        <begin position="103"/>
        <end position="209"/>
    </location>
</feature>
<gene>
    <name evidence="2" type="ORF">J2X04_001706</name>
</gene>
<dbReference type="SUPFAM" id="SSF51197">
    <property type="entry name" value="Clavaminate synthase-like"/>
    <property type="match status" value="1"/>
</dbReference>
<reference evidence="2 3" key="1">
    <citation type="submission" date="2023-07" db="EMBL/GenBank/DDBJ databases">
        <title>Sorghum-associated microbial communities from plants grown in Nebraska, USA.</title>
        <authorList>
            <person name="Schachtman D."/>
        </authorList>
    </citation>
    <scope>NUCLEOTIDE SEQUENCE [LARGE SCALE GENOMIC DNA]</scope>
    <source>
        <strain evidence="2 3">BE187</strain>
    </source>
</reference>
<dbReference type="EMBL" id="JAVDVW010000001">
    <property type="protein sequence ID" value="MDR7099359.1"/>
    <property type="molecule type" value="Genomic_DNA"/>
</dbReference>
<comment type="caution">
    <text evidence="2">The sequence shown here is derived from an EMBL/GenBank/DDBJ whole genome shotgun (WGS) entry which is preliminary data.</text>
</comment>
<keyword evidence="3" id="KW-1185">Reference proteome</keyword>
<dbReference type="InterPro" id="IPR027443">
    <property type="entry name" value="IPNS-like_sf"/>
</dbReference>
<dbReference type="InterPro" id="IPR007803">
    <property type="entry name" value="Asp/Arg/Pro-Hydrxlase"/>
</dbReference>
<proteinExistence type="predicted"/>
<protein>
    <recommendedName>
        <fullName evidence="1">Aspartyl/asparaginy/proline hydroxylase domain-containing protein</fullName>
    </recommendedName>
</protein>
<dbReference type="Pfam" id="PF05118">
    <property type="entry name" value="Asp_Arg_Hydrox"/>
    <property type="match status" value="1"/>
</dbReference>
<dbReference type="Gene3D" id="2.60.120.330">
    <property type="entry name" value="B-lactam Antibiotic, Isopenicillin N Synthase, Chain"/>
    <property type="match status" value="1"/>
</dbReference>